<feature type="transmembrane region" description="Helical" evidence="7">
    <location>
        <begin position="657"/>
        <end position="677"/>
    </location>
</feature>
<evidence type="ECO:0000259" key="8">
    <source>
        <dbReference type="PROSITE" id="PS50156"/>
    </source>
</evidence>
<feature type="transmembrane region" description="Helical" evidence="7">
    <location>
        <begin position="724"/>
        <end position="748"/>
    </location>
</feature>
<dbReference type="SUPFAM" id="SSF82866">
    <property type="entry name" value="Multidrug efflux transporter AcrB transmembrane domain"/>
    <property type="match status" value="2"/>
</dbReference>
<feature type="domain" description="SSD" evidence="8">
    <location>
        <begin position="626"/>
        <end position="782"/>
    </location>
</feature>
<keyword evidence="2" id="KW-1003">Cell membrane</keyword>
<comment type="subcellular location">
    <subcellularLocation>
        <location evidence="1">Cell membrane</location>
        <topology evidence="1">Multi-pass membrane protein</topology>
    </subcellularLocation>
</comment>
<dbReference type="InterPro" id="IPR004869">
    <property type="entry name" value="MMPL_dom"/>
</dbReference>
<dbReference type="AlphaFoldDB" id="A0A202E5L4"/>
<feature type="transmembrane region" description="Helical" evidence="7">
    <location>
        <begin position="399"/>
        <end position="421"/>
    </location>
</feature>
<organism evidence="9 10">
    <name type="scientific">Natronolimnobius baerhuensis</name>
    <dbReference type="NCBI Taxonomy" id="253108"/>
    <lineage>
        <taxon>Archaea</taxon>
        <taxon>Methanobacteriati</taxon>
        <taxon>Methanobacteriota</taxon>
        <taxon>Stenosarchaea group</taxon>
        <taxon>Halobacteria</taxon>
        <taxon>Halobacteriales</taxon>
        <taxon>Natrialbaceae</taxon>
        <taxon>Natronolimnobius</taxon>
    </lineage>
</organism>
<dbReference type="InterPro" id="IPR050545">
    <property type="entry name" value="Mycobact_MmpL"/>
</dbReference>
<name>A0A202E5L4_9EURY</name>
<evidence type="ECO:0000256" key="2">
    <source>
        <dbReference type="ARBA" id="ARBA00022475"/>
    </source>
</evidence>
<feature type="region of interest" description="Disordered" evidence="6">
    <location>
        <begin position="1"/>
        <end position="44"/>
    </location>
</feature>
<dbReference type="GO" id="GO:0005886">
    <property type="term" value="C:plasma membrane"/>
    <property type="evidence" value="ECO:0007669"/>
    <property type="project" value="UniProtKB-SubCell"/>
</dbReference>
<feature type="transmembrane region" description="Helical" evidence="7">
    <location>
        <begin position="337"/>
        <end position="359"/>
    </location>
</feature>
<evidence type="ECO:0000313" key="9">
    <source>
        <dbReference type="EMBL" id="OVE83529.1"/>
    </source>
</evidence>
<dbReference type="Gene3D" id="1.20.1640.10">
    <property type="entry name" value="Multidrug efflux transporter AcrB transmembrane domain"/>
    <property type="match status" value="2"/>
</dbReference>
<dbReference type="RefSeq" id="WP_176393248.1">
    <property type="nucleotide sequence ID" value="NZ_MWPH01000003.1"/>
</dbReference>
<feature type="transmembrane region" description="Helical" evidence="7">
    <location>
        <begin position="304"/>
        <end position="325"/>
    </location>
</feature>
<dbReference type="PANTHER" id="PTHR33406:SF13">
    <property type="entry name" value="MEMBRANE PROTEIN YDFJ"/>
    <property type="match status" value="1"/>
</dbReference>
<feature type="transmembrane region" description="Helical" evidence="7">
    <location>
        <begin position="760"/>
        <end position="783"/>
    </location>
</feature>
<feature type="domain" description="SSD" evidence="8">
    <location>
        <begin position="237"/>
        <end position="362"/>
    </location>
</feature>
<dbReference type="Pfam" id="PF03176">
    <property type="entry name" value="MMPL"/>
    <property type="match status" value="2"/>
</dbReference>
<dbReference type="Proteomes" id="UP000196084">
    <property type="component" value="Unassembled WGS sequence"/>
</dbReference>
<feature type="transmembrane region" description="Helical" evidence="7">
    <location>
        <begin position="683"/>
        <end position="703"/>
    </location>
</feature>
<feature type="transmembrane region" description="Helical" evidence="7">
    <location>
        <begin position="626"/>
        <end position="645"/>
    </location>
</feature>
<feature type="transmembrane region" description="Helical" evidence="7">
    <location>
        <begin position="263"/>
        <end position="284"/>
    </location>
</feature>
<feature type="compositionally biased region" description="Basic and acidic residues" evidence="6">
    <location>
        <begin position="24"/>
        <end position="37"/>
    </location>
</feature>
<sequence>MAVGIGNIEGGEAEDEDLFPETTPAEKAEYVDERYSTEDGTETDTAYTEVYVRDESNNALSKEPLLDTLQYKQTVLENESVAVAIPADGEITSIASIVAAAAADDPDATLDEQIGALESTSEAEVTSIVSEALSEEPEARQLVSNSYDPETTSAESHQIIFVFETTEDGEINDAVTSHLFETASDRENPEYFTLNEHALVEANEQMNENTIGLILPVALALILGVLAFTYRDLVDVIVGMVGVVVSIIWMFGILGWLEISAGITMIVGPVLIAALSIDYGFHIFMRYREQRDSGEPIRPPMNRAVRSVSIALCLVTITAGIGFLSNIVNPLENIRDLGLGITFGVISAFLIFVTLVPALKVSIDQTLERFRLDRQKHPLGDGAVLRPFLQSGVVLAKRAAPIVVVVALVATAGSAAAWTALDEEPFEQQTEPAPEWMGELPGPLAWEDPEYNLNEIYVQEQFQPVAQNEGDRIQILIQGDVTNDETLTRIHEAKDTGVFAESTGNTDTVSVLTAMDDLAEEDDEFAAAISEADTSGNGVPDTNLEALYNEMYTLSPESASQVIESTDGTYQSIRIIGPADGGGSLSERADDQTAVASTVEDDSNLTATAVSETTILQSGIEAITDGILHVMVLALVSVFVVYTIIARYLYGSATLGAVTVIPIVLVTGLVISGMYVLDLPLTLVTALLMSLVIGLGIDYNIHVSDRFAQELEAGRNFSQALEAAVVNTGGALLGSALTTAVAFAAIILHPHPQLENLGTLVVLALLMSFLVSVFVLPSLLTIWARFTLPTEEVTETETTSPSDD</sequence>
<dbReference type="PROSITE" id="PS50156">
    <property type="entry name" value="SSD"/>
    <property type="match status" value="2"/>
</dbReference>
<dbReference type="InterPro" id="IPR000731">
    <property type="entry name" value="SSD"/>
</dbReference>
<evidence type="ECO:0000313" key="10">
    <source>
        <dbReference type="Proteomes" id="UP000196084"/>
    </source>
</evidence>
<evidence type="ECO:0000256" key="1">
    <source>
        <dbReference type="ARBA" id="ARBA00004651"/>
    </source>
</evidence>
<keyword evidence="10" id="KW-1185">Reference proteome</keyword>
<feature type="transmembrane region" description="Helical" evidence="7">
    <location>
        <begin position="237"/>
        <end position="257"/>
    </location>
</feature>
<accession>A0A202E5L4</accession>
<feature type="transmembrane region" description="Helical" evidence="7">
    <location>
        <begin position="211"/>
        <end position="230"/>
    </location>
</feature>
<gene>
    <name evidence="9" type="ORF">B2G88_13895</name>
</gene>
<comment type="caution">
    <text evidence="9">The sequence shown here is derived from an EMBL/GenBank/DDBJ whole genome shotgun (WGS) entry which is preliminary data.</text>
</comment>
<evidence type="ECO:0000256" key="6">
    <source>
        <dbReference type="SAM" id="MobiDB-lite"/>
    </source>
</evidence>
<evidence type="ECO:0000256" key="5">
    <source>
        <dbReference type="ARBA" id="ARBA00023136"/>
    </source>
</evidence>
<dbReference type="PANTHER" id="PTHR33406">
    <property type="entry name" value="MEMBRANE PROTEIN MJ1562-RELATED"/>
    <property type="match status" value="1"/>
</dbReference>
<dbReference type="EMBL" id="MWPH01000003">
    <property type="protein sequence ID" value="OVE83529.1"/>
    <property type="molecule type" value="Genomic_DNA"/>
</dbReference>
<evidence type="ECO:0000256" key="7">
    <source>
        <dbReference type="SAM" id="Phobius"/>
    </source>
</evidence>
<protein>
    <submittedName>
        <fullName evidence="9">RND transporter</fullName>
    </submittedName>
</protein>
<keyword evidence="3 7" id="KW-0812">Transmembrane</keyword>
<keyword evidence="5 7" id="KW-0472">Membrane</keyword>
<proteinExistence type="predicted"/>
<evidence type="ECO:0000256" key="4">
    <source>
        <dbReference type="ARBA" id="ARBA00022989"/>
    </source>
</evidence>
<keyword evidence="4 7" id="KW-1133">Transmembrane helix</keyword>
<reference evidence="9 10" key="1">
    <citation type="submission" date="2017-02" db="EMBL/GenBank/DDBJ databases">
        <title>Natronthermophilus aegyptiacus gen. nov.,sp. nov., an aerobic, extremely halophilic alkalithermophilic archaeon isolated from the athalassohaline Wadi An Natrun, Egypt.</title>
        <authorList>
            <person name="Zhao B."/>
        </authorList>
    </citation>
    <scope>NUCLEOTIDE SEQUENCE [LARGE SCALE GENOMIC DNA]</scope>
    <source>
        <strain evidence="9 10">CGMCC 1.3597</strain>
    </source>
</reference>
<evidence type="ECO:0000256" key="3">
    <source>
        <dbReference type="ARBA" id="ARBA00022692"/>
    </source>
</evidence>
<dbReference type="OrthoDB" id="42357at2157"/>